<comment type="caution">
    <text evidence="22">The sequence shown here is derived from an EMBL/GenBank/DDBJ whole genome shotgun (WGS) entry which is preliminary data.</text>
</comment>
<evidence type="ECO:0000256" key="13">
    <source>
        <dbReference type="ARBA" id="ARBA00023286"/>
    </source>
</evidence>
<dbReference type="AlphaFoldDB" id="A0A226DLS1"/>
<dbReference type="Gene3D" id="1.10.287.70">
    <property type="match status" value="1"/>
</dbReference>
<keyword evidence="13" id="KW-1071">Ligand-gated ion channel</keyword>
<dbReference type="SMART" id="SM00079">
    <property type="entry name" value="PBPe"/>
    <property type="match status" value="1"/>
</dbReference>
<dbReference type="Proteomes" id="UP000198287">
    <property type="component" value="Unassembled WGS sequence"/>
</dbReference>
<dbReference type="InterPro" id="IPR001320">
    <property type="entry name" value="Iontro_rcpt_C"/>
</dbReference>
<feature type="binding site" evidence="16">
    <location>
        <position position="404"/>
    </location>
    <ligand>
        <name>L-glutamate</name>
        <dbReference type="ChEBI" id="CHEBI:29985"/>
    </ligand>
</feature>
<sequence length="821" mass="92102">MKKCCWTTSRLFGTWLQYNFFPHPGESLPGKELSTEAGIVLPHEQRDGTIDKGYRWGLKYLNNPNTTILPKNTKLVARSIYVKAGDSFRASKVLCNLLSTGGVVAILGGASNFDPSLEWKLFWTSARMDVPLFFATPSFVRNNVRPGNGDGEGSEQRKPDAQFAVRLAPTLQVWGLLLRELTKYLGISNVAILYEDEKGLMRTQALLREPSPVENIIVRKVSKTTYLGVLSEIEELHMTDYKYHYILTNLDLRSTDMTNFIQSNVNLTSFQVINPDAKYVQDKLSELRNLDSEIHAALGDSKPSIIRTETALAFDAVIALGIGLSTAEFKGLSGHVSFKEGERSNLKLDIIRLGGNGWRKVGFWTHERRLNITKPQNFWDLGLTNATLVVTCVLSVDLAIGALTINHARELVVDYTKPFMHFGISILFRKPIRTQTGIFTFLKPLALEIWLSVAGSYLLVGLTMFVVARFSPYEWTSTRTSSYGVGLGFTISNALWYPIGTLMQQGSDQPTTTSTRLIAGIWWFFSIVIVSSYTANLAAFLTVQRLANPIESAKDLVEQSEITYGTLDSGSTKAFFRDSNIEIYQKMWRFMDSRKPSVFTSSYSEGVRRVLQGKYAFLMESSTIGYEMAQNCSPWRDKISLAILEMQELGVIRWYQDKWWSKRSAPDPDDIFCNIESYKKDTTASALGVDSIGGIFVVLVIGLAFAGVVALLEFCWDSKKHATSDQVTLCTEMTEEAKFAFMCHGPKQKPELIRHCETCQMKSRQRSSSTTPTQIPTPPPPPSSSRSLYPPPGDYDDYSFSPAYDEQEQFGVRNRTAANSY</sequence>
<evidence type="ECO:0000256" key="11">
    <source>
        <dbReference type="ARBA" id="ARBA00023180"/>
    </source>
</evidence>
<keyword evidence="8" id="KW-0406">Ion transport</keyword>
<keyword evidence="4 20" id="KW-0812">Transmembrane</keyword>
<evidence type="ECO:0000256" key="19">
    <source>
        <dbReference type="SAM" id="MobiDB-lite"/>
    </source>
</evidence>
<keyword evidence="12" id="KW-0628">Postsynaptic cell membrane</keyword>
<evidence type="ECO:0000256" key="7">
    <source>
        <dbReference type="ARBA" id="ARBA00023018"/>
    </source>
</evidence>
<feature type="transmembrane region" description="Helical" evidence="20">
    <location>
        <begin position="519"/>
        <end position="543"/>
    </location>
</feature>
<keyword evidence="3" id="KW-1003">Cell membrane</keyword>
<feature type="domain" description="Ionotropic glutamate receptor C-terminal" evidence="21">
    <location>
        <begin position="244"/>
        <end position="662"/>
    </location>
</feature>
<dbReference type="GO" id="GO:0045211">
    <property type="term" value="C:postsynaptic membrane"/>
    <property type="evidence" value="ECO:0007669"/>
    <property type="project" value="UniProtKB-SubCell"/>
</dbReference>
<evidence type="ECO:0000256" key="12">
    <source>
        <dbReference type="ARBA" id="ARBA00023257"/>
    </source>
</evidence>
<dbReference type="FunFam" id="1.10.287.70:FF:000010">
    <property type="entry name" value="Putative glutamate receptor ionotropic kainate 1"/>
    <property type="match status" value="1"/>
</dbReference>
<dbReference type="OrthoDB" id="5984008at2759"/>
<keyword evidence="18" id="KW-1015">Disulfide bond</keyword>
<reference evidence="22 23" key="1">
    <citation type="submission" date="2015-12" db="EMBL/GenBank/DDBJ databases">
        <title>The genome of Folsomia candida.</title>
        <authorList>
            <person name="Faddeeva A."/>
            <person name="Derks M.F."/>
            <person name="Anvar Y."/>
            <person name="Smit S."/>
            <person name="Van Straalen N."/>
            <person name="Roelofs D."/>
        </authorList>
    </citation>
    <scope>NUCLEOTIDE SEQUENCE [LARGE SCALE GENOMIC DNA]</scope>
    <source>
        <strain evidence="22 23">VU population</strain>
        <tissue evidence="22">Whole body</tissue>
    </source>
</reference>
<keyword evidence="5" id="KW-0732">Signal</keyword>
<evidence type="ECO:0000256" key="10">
    <source>
        <dbReference type="ARBA" id="ARBA00023170"/>
    </source>
</evidence>
<feature type="compositionally biased region" description="Pro residues" evidence="19">
    <location>
        <begin position="775"/>
        <end position="793"/>
    </location>
</feature>
<dbReference type="SUPFAM" id="SSF53822">
    <property type="entry name" value="Periplasmic binding protein-like I"/>
    <property type="match status" value="1"/>
</dbReference>
<dbReference type="InterPro" id="IPR001508">
    <property type="entry name" value="Iono_Glu_rcpt_met"/>
</dbReference>
<keyword evidence="23" id="KW-1185">Reference proteome</keyword>
<dbReference type="Pfam" id="PF01094">
    <property type="entry name" value="ANF_receptor"/>
    <property type="match status" value="1"/>
</dbReference>
<evidence type="ECO:0000256" key="16">
    <source>
        <dbReference type="PIRSR" id="PIRSR601508-1"/>
    </source>
</evidence>
<dbReference type="InterPro" id="IPR028082">
    <property type="entry name" value="Peripla_BP_I"/>
</dbReference>
<feature type="binding site" evidence="16">
    <location>
        <position position="620"/>
    </location>
    <ligand>
        <name>L-glutamate</name>
        <dbReference type="ChEBI" id="CHEBI:29985"/>
    </ligand>
</feature>
<evidence type="ECO:0000256" key="14">
    <source>
        <dbReference type="ARBA" id="ARBA00023303"/>
    </source>
</evidence>
<keyword evidence="6 20" id="KW-1133">Transmembrane helix</keyword>
<evidence type="ECO:0000256" key="17">
    <source>
        <dbReference type="PIRSR" id="PIRSR601508-2"/>
    </source>
</evidence>
<keyword evidence="11" id="KW-0325">Glycoprotein</keyword>
<evidence type="ECO:0000256" key="1">
    <source>
        <dbReference type="ARBA" id="ARBA00008685"/>
    </source>
</evidence>
<organism evidence="22 23">
    <name type="scientific">Folsomia candida</name>
    <name type="common">Springtail</name>
    <dbReference type="NCBI Taxonomy" id="158441"/>
    <lineage>
        <taxon>Eukaryota</taxon>
        <taxon>Metazoa</taxon>
        <taxon>Ecdysozoa</taxon>
        <taxon>Arthropoda</taxon>
        <taxon>Hexapoda</taxon>
        <taxon>Collembola</taxon>
        <taxon>Entomobryomorpha</taxon>
        <taxon>Isotomoidea</taxon>
        <taxon>Isotomidae</taxon>
        <taxon>Proisotominae</taxon>
        <taxon>Folsomia</taxon>
    </lineage>
</organism>
<dbReference type="Gene3D" id="3.40.190.10">
    <property type="entry name" value="Periplasmic binding protein-like II"/>
    <property type="match status" value="1"/>
</dbReference>
<dbReference type="Gene3D" id="3.40.50.2300">
    <property type="match status" value="2"/>
</dbReference>
<evidence type="ECO:0000256" key="9">
    <source>
        <dbReference type="ARBA" id="ARBA00023136"/>
    </source>
</evidence>
<comment type="subcellular location">
    <subcellularLocation>
        <location evidence="15">Postsynaptic cell membrane</location>
        <topology evidence="15">Multi-pass membrane protein</topology>
    </subcellularLocation>
</comment>
<gene>
    <name evidence="22" type="ORF">Fcan01_18605</name>
</gene>
<keyword evidence="14" id="KW-0407">Ion channel</keyword>
<dbReference type="Pfam" id="PF00060">
    <property type="entry name" value="Lig_chan"/>
    <property type="match status" value="1"/>
</dbReference>
<keyword evidence="2" id="KW-0813">Transport</keyword>
<feature type="site" description="Interaction with the cone snail toxin Con-ikot-ikot" evidence="17">
    <location>
        <position position="577"/>
    </location>
</feature>
<evidence type="ECO:0000256" key="15">
    <source>
        <dbReference type="ARBA" id="ARBA00034104"/>
    </source>
</evidence>
<protein>
    <submittedName>
        <fullName evidence="22">Glutamate receptor ionotropic, kainate 2</fullName>
    </submittedName>
</protein>
<feature type="binding site" evidence="16">
    <location>
        <position position="571"/>
    </location>
    <ligand>
        <name>L-glutamate</name>
        <dbReference type="ChEBI" id="CHEBI:29985"/>
    </ligand>
</feature>
<dbReference type="InterPro" id="IPR019594">
    <property type="entry name" value="Glu/Gly-bd"/>
</dbReference>
<evidence type="ECO:0000256" key="5">
    <source>
        <dbReference type="ARBA" id="ARBA00022729"/>
    </source>
</evidence>
<feature type="binding site" evidence="16">
    <location>
        <position position="409"/>
    </location>
    <ligand>
        <name>L-glutamate</name>
        <dbReference type="ChEBI" id="CHEBI:29985"/>
    </ligand>
</feature>
<keyword evidence="9 20" id="KW-0472">Membrane</keyword>
<dbReference type="GO" id="GO:0038023">
    <property type="term" value="F:signaling receptor activity"/>
    <property type="evidence" value="ECO:0007669"/>
    <property type="project" value="InterPro"/>
</dbReference>
<dbReference type="InterPro" id="IPR001828">
    <property type="entry name" value="ANF_lig-bd_rcpt"/>
</dbReference>
<keyword evidence="7" id="KW-0770">Synapse</keyword>
<feature type="site" description="Crucial to convey clamshell closure to channel opening" evidence="17">
    <location>
        <position position="550"/>
    </location>
</feature>
<dbReference type="EMBL" id="LNIX01000015">
    <property type="protein sequence ID" value="OXA46485.1"/>
    <property type="molecule type" value="Genomic_DNA"/>
</dbReference>
<evidence type="ECO:0000256" key="6">
    <source>
        <dbReference type="ARBA" id="ARBA00022989"/>
    </source>
</evidence>
<evidence type="ECO:0000256" key="8">
    <source>
        <dbReference type="ARBA" id="ARBA00023065"/>
    </source>
</evidence>
<dbReference type="InterPro" id="IPR015683">
    <property type="entry name" value="Ionotropic_Glu_rcpt"/>
</dbReference>
<keyword evidence="10 22" id="KW-0675">Receptor</keyword>
<evidence type="ECO:0000256" key="4">
    <source>
        <dbReference type="ARBA" id="ARBA00022692"/>
    </source>
</evidence>
<evidence type="ECO:0000259" key="21">
    <source>
        <dbReference type="SMART" id="SM00079"/>
    </source>
</evidence>
<feature type="binding site" evidence="16">
    <location>
        <position position="572"/>
    </location>
    <ligand>
        <name>L-glutamate</name>
        <dbReference type="ChEBI" id="CHEBI:29985"/>
    </ligand>
</feature>
<evidence type="ECO:0000313" key="23">
    <source>
        <dbReference type="Proteomes" id="UP000198287"/>
    </source>
</evidence>
<feature type="transmembrane region" description="Helical" evidence="20">
    <location>
        <begin position="480"/>
        <end position="499"/>
    </location>
</feature>
<dbReference type="GO" id="GO:0015276">
    <property type="term" value="F:ligand-gated monoatomic ion channel activity"/>
    <property type="evidence" value="ECO:0007669"/>
    <property type="project" value="InterPro"/>
</dbReference>
<proteinExistence type="inferred from homology"/>
<accession>A0A226DLS1</accession>
<dbReference type="PRINTS" id="PR00177">
    <property type="entry name" value="NMDARECEPTOR"/>
</dbReference>
<dbReference type="SUPFAM" id="SSF53850">
    <property type="entry name" value="Periplasmic binding protein-like II"/>
    <property type="match status" value="1"/>
</dbReference>
<feature type="region of interest" description="Disordered" evidence="19">
    <location>
        <begin position="763"/>
        <end position="801"/>
    </location>
</feature>
<evidence type="ECO:0000256" key="3">
    <source>
        <dbReference type="ARBA" id="ARBA00022475"/>
    </source>
</evidence>
<feature type="transmembrane region" description="Helical" evidence="20">
    <location>
        <begin position="687"/>
        <end position="712"/>
    </location>
</feature>
<name>A0A226DLS1_FOLCA</name>
<evidence type="ECO:0000256" key="2">
    <source>
        <dbReference type="ARBA" id="ARBA00022448"/>
    </source>
</evidence>
<evidence type="ECO:0000256" key="18">
    <source>
        <dbReference type="PIRSR" id="PIRSR601508-3"/>
    </source>
</evidence>
<evidence type="ECO:0000256" key="20">
    <source>
        <dbReference type="SAM" id="Phobius"/>
    </source>
</evidence>
<dbReference type="Pfam" id="PF10613">
    <property type="entry name" value="Lig_chan-Glu_bd"/>
    <property type="match status" value="1"/>
</dbReference>
<comment type="similarity">
    <text evidence="1">Belongs to the glutamate-gated ion channel (TC 1.A.10.1) family.</text>
</comment>
<feature type="transmembrane region" description="Helical" evidence="20">
    <location>
        <begin position="449"/>
        <end position="468"/>
    </location>
</feature>
<dbReference type="FunFam" id="3.40.190.10:FF:000060">
    <property type="entry name" value="Glutamate receptor ionotropic, kainate 1"/>
    <property type="match status" value="1"/>
</dbReference>
<dbReference type="PANTHER" id="PTHR18966">
    <property type="entry name" value="IONOTROPIC GLUTAMATE RECEPTOR"/>
    <property type="match status" value="1"/>
</dbReference>
<evidence type="ECO:0000313" key="22">
    <source>
        <dbReference type="EMBL" id="OXA46485.1"/>
    </source>
</evidence>
<feature type="disulfide bond" evidence="18">
    <location>
        <begin position="632"/>
        <end position="673"/>
    </location>
</feature>